<dbReference type="Proteomes" id="UP000265140">
    <property type="component" value="Chromosome 19"/>
</dbReference>
<dbReference type="PROSITE" id="PS50837">
    <property type="entry name" value="NACHT"/>
    <property type="match status" value="1"/>
</dbReference>
<reference evidence="7" key="3">
    <citation type="submission" date="2025-08" db="UniProtKB">
        <authorList>
            <consortium name="Ensembl"/>
        </authorList>
    </citation>
    <scope>IDENTIFICATION</scope>
</reference>
<dbReference type="GeneTree" id="ENSGT00940000160652"/>
<dbReference type="STRING" id="8010.ENSELUP00000015856"/>
<dbReference type="InterPro" id="IPR041210">
    <property type="entry name" value="NLRC5_atypical_Card"/>
</dbReference>
<dbReference type="Pfam" id="PF13516">
    <property type="entry name" value="LRR_6"/>
    <property type="match status" value="5"/>
</dbReference>
<accession>A0A3P8YIA7</accession>
<dbReference type="Gene3D" id="3.40.50.300">
    <property type="entry name" value="P-loop containing nucleotide triphosphate hydrolases"/>
    <property type="match status" value="1"/>
</dbReference>
<dbReference type="GO" id="GO:0045348">
    <property type="term" value="P:positive regulation of MHC class II biosynthetic process"/>
    <property type="evidence" value="ECO:0007669"/>
    <property type="project" value="TreeGrafter"/>
</dbReference>
<dbReference type="GO" id="GO:0045944">
    <property type="term" value="P:positive regulation of transcription by RNA polymerase II"/>
    <property type="evidence" value="ECO:0007669"/>
    <property type="project" value="TreeGrafter"/>
</dbReference>
<keyword evidence="1" id="KW-0433">Leucine-rich repeat</keyword>
<dbReference type="Bgee" id="ENSELUG00000000589">
    <property type="expression patterns" value="Expressed in spleen and 12 other cell types or tissues"/>
</dbReference>
<dbReference type="InterPro" id="IPR006553">
    <property type="entry name" value="Leu-rich_rpt_Cys-con_subtyp"/>
</dbReference>
<name>A0A3P8YIA7_ESOLU</name>
<dbReference type="Pfam" id="PF17776">
    <property type="entry name" value="NLRC4_HD2"/>
    <property type="match status" value="1"/>
</dbReference>
<dbReference type="InterPro" id="IPR027417">
    <property type="entry name" value="P-loop_NTPase"/>
</dbReference>
<keyword evidence="3" id="KW-0547">Nucleotide-binding</keyword>
<keyword evidence="8" id="KW-1185">Reference proteome</keyword>
<dbReference type="Pfam" id="PF05729">
    <property type="entry name" value="NACHT"/>
    <property type="match status" value="1"/>
</dbReference>
<protein>
    <recommendedName>
        <fullName evidence="6">NACHT domain-containing protein</fullName>
    </recommendedName>
</protein>
<dbReference type="GO" id="GO:0045345">
    <property type="term" value="P:positive regulation of MHC class I biosynthetic process"/>
    <property type="evidence" value="ECO:0007669"/>
    <property type="project" value="TreeGrafter"/>
</dbReference>
<evidence type="ECO:0000256" key="4">
    <source>
        <dbReference type="ARBA" id="ARBA00022840"/>
    </source>
</evidence>
<gene>
    <name evidence="7" type="primary">NLRC5</name>
</gene>
<reference evidence="8" key="1">
    <citation type="journal article" date="2014" name="PLoS ONE">
        <title>The genome and linkage map of the northern pike (Esox lucius): conserved synteny revealed between the salmonid sister group and the Neoteleostei.</title>
        <authorList>
            <person name="Rondeau E.B."/>
            <person name="Minkley D.R."/>
            <person name="Leong J.S."/>
            <person name="Messmer A.M."/>
            <person name="Jantzen J.R."/>
            <person name="von Schalburg K.R."/>
            <person name="Lemon C."/>
            <person name="Bird N.H."/>
            <person name="Koop B.F."/>
        </authorList>
    </citation>
    <scope>NUCLEOTIDE SEQUENCE</scope>
</reference>
<evidence type="ECO:0000256" key="5">
    <source>
        <dbReference type="SAM" id="MobiDB-lite"/>
    </source>
</evidence>
<dbReference type="InterPro" id="IPR007111">
    <property type="entry name" value="NACHT_NTPase"/>
</dbReference>
<dbReference type="PANTHER" id="PTHR47189">
    <property type="entry name" value="MHC CLASS II TRANSACTIVATOR"/>
    <property type="match status" value="1"/>
</dbReference>
<keyword evidence="4" id="KW-0067">ATP-binding</keyword>
<dbReference type="InterPro" id="IPR032675">
    <property type="entry name" value="LRR_dom_sf"/>
</dbReference>
<dbReference type="SUPFAM" id="SSF52047">
    <property type="entry name" value="RNI-like"/>
    <property type="match status" value="1"/>
</dbReference>
<feature type="region of interest" description="Disordered" evidence="5">
    <location>
        <begin position="161"/>
        <end position="182"/>
    </location>
</feature>
<reference evidence="7" key="4">
    <citation type="submission" date="2025-09" db="UniProtKB">
        <authorList>
            <consortium name="Ensembl"/>
        </authorList>
    </citation>
    <scope>IDENTIFICATION</scope>
</reference>
<dbReference type="Gene3D" id="1.10.533.20">
    <property type="match status" value="1"/>
</dbReference>
<dbReference type="Gene3D" id="3.80.10.10">
    <property type="entry name" value="Ribonuclease Inhibitor"/>
    <property type="match status" value="4"/>
</dbReference>
<evidence type="ECO:0000256" key="2">
    <source>
        <dbReference type="ARBA" id="ARBA00022737"/>
    </source>
</evidence>
<evidence type="ECO:0000259" key="6">
    <source>
        <dbReference type="PROSITE" id="PS50837"/>
    </source>
</evidence>
<dbReference type="InterPro" id="IPR041267">
    <property type="entry name" value="NLRP_HD2"/>
</dbReference>
<dbReference type="SMART" id="SM00368">
    <property type="entry name" value="LRR_RI"/>
    <property type="match status" value="10"/>
</dbReference>
<evidence type="ECO:0000256" key="3">
    <source>
        <dbReference type="ARBA" id="ARBA00022741"/>
    </source>
</evidence>
<dbReference type="GO" id="GO:0005524">
    <property type="term" value="F:ATP binding"/>
    <property type="evidence" value="ECO:0007669"/>
    <property type="project" value="UniProtKB-KW"/>
</dbReference>
<feature type="domain" description="NACHT" evidence="6">
    <location>
        <begin position="199"/>
        <end position="338"/>
    </location>
</feature>
<evidence type="ECO:0000256" key="1">
    <source>
        <dbReference type="ARBA" id="ARBA00022614"/>
    </source>
</evidence>
<dbReference type="SMART" id="SM00367">
    <property type="entry name" value="LRR_CC"/>
    <property type="match status" value="6"/>
</dbReference>
<proteinExistence type="predicted"/>
<dbReference type="InterPro" id="IPR001611">
    <property type="entry name" value="Leu-rich_rpt"/>
</dbReference>
<dbReference type="Ensembl" id="ENSELUT00000039516.3">
    <property type="protein sequence ID" value="ENSELUP00000015856.3"/>
    <property type="gene ID" value="ENSELUG00000000589.3"/>
</dbReference>
<evidence type="ECO:0000313" key="7">
    <source>
        <dbReference type="Ensembl" id="ENSELUP00000015856.3"/>
    </source>
</evidence>
<dbReference type="SUPFAM" id="SSF52540">
    <property type="entry name" value="P-loop containing nucleoside triphosphate hydrolases"/>
    <property type="match status" value="1"/>
</dbReference>
<reference evidence="7" key="2">
    <citation type="submission" date="2020-02" db="EMBL/GenBank/DDBJ databases">
        <title>Esox lucius (northern pike) genome, fEsoLuc1, primary haplotype.</title>
        <authorList>
            <person name="Myers G."/>
            <person name="Karagic N."/>
            <person name="Meyer A."/>
            <person name="Pippel M."/>
            <person name="Reichard M."/>
            <person name="Winkler S."/>
            <person name="Tracey A."/>
            <person name="Sims Y."/>
            <person name="Howe K."/>
            <person name="Rhie A."/>
            <person name="Formenti G."/>
            <person name="Durbin R."/>
            <person name="Fedrigo O."/>
            <person name="Jarvis E.D."/>
        </authorList>
    </citation>
    <scope>NUCLEOTIDE SEQUENCE [LARGE SCALE GENOMIC DNA]</scope>
</reference>
<organism evidence="7 8">
    <name type="scientific">Esox lucius</name>
    <name type="common">Northern pike</name>
    <dbReference type="NCBI Taxonomy" id="8010"/>
    <lineage>
        <taxon>Eukaryota</taxon>
        <taxon>Metazoa</taxon>
        <taxon>Chordata</taxon>
        <taxon>Craniata</taxon>
        <taxon>Vertebrata</taxon>
        <taxon>Euteleostomi</taxon>
        <taxon>Actinopterygii</taxon>
        <taxon>Neopterygii</taxon>
        <taxon>Teleostei</taxon>
        <taxon>Protacanthopterygii</taxon>
        <taxon>Esociformes</taxon>
        <taxon>Esocidae</taxon>
        <taxon>Esox</taxon>
    </lineage>
</organism>
<dbReference type="PANTHER" id="PTHR47189:SF1">
    <property type="entry name" value="MHC CLASS II TRANSACTIVATOR"/>
    <property type="match status" value="1"/>
</dbReference>
<keyword evidence="2" id="KW-0677">Repeat</keyword>
<sequence>MAMEYVKVEEDVHNVLTQEIHELIDILSNQEDDFLNKLFGIMERRVLEQLLHLASHRERIMGLLDYLRVADPAICRRFLQMVCMNYDMPMRLESRLMSVAGPYTPSQESCVKRPRMGKDIYLSDPDCLKNVSRKFKVRQGVVKEVRLEEAWVSLRNRNPFRPRDRAERGPSPSELQERGEDGAVEDKVTVESLLHSAAQITLLLGQAGSGKTLLMYCLGQRWAQGAFPSSQLLFLLEFRQLNLVVQPLSLKELLFRCFLSPEGGEEEGVAVLDFILHNPEKICLIFDGYDEFHTKITHLETQSSSFDPLSPVPMAELIAGLCSGRILPGCTLLITCRPRDVTDLETLVDCIRIGWLLGFNKSSVKEYADQYFQDRGEDLKKKAVGHLLSNHQLLTMSYLPALCHICCVCLEHMFSGGMSQTQALPTTLTQVYLQILFAFLSQCPGSDPPVLETFWAEVTQLSQLAMRGLEASRIVFLSEEVPSNLLDFATKAGLLSLVDLTHENGSKGQGYVFMHLTMQEFLGALHIMTSKDITEALLRKKFNLKSRWTTKSDPKNVFTDSLHLYLCGFAAPACSSYLIQLVRGVGAAGWVNKRQALVLKILRSLAMSTTLTGPKLVELCRCVQETQDAQLAREVVGSRPCFELRNIRLNPVDLDAVAFVVSSAGIGCGLDFGACSMELECLDILPSCQHIDYLIFRSRKYDDKFADKLSCILPRLPTMKRFEFICGNLTDVGAAKLAKALRRCPQIKQLNFSDNSLTDRGVREIADIFPILLGRNDIALDSIFTLLEKMISCLCVSIIFKEYKGYKITIFSLFFGMIPLECSLVGCGLRSSHLDLLCKNLEHCSSLTFLDISKNALGNKGLKNLLDLLPHLGTIQEINVSENAVNMEGVVFLASKLASHRNMSEVNIRYIYFYPSIYDPAMYPSSYLCIQTFFVCSLTHSSIQPSDMAKLCERLVRCPDLNDIKFLWFSATSLLPSMSHVQMSTNGALLLVRSLIDCQHVRAVKLMPQGEAFIKFANRKTDQATCRLTQYTLTIMDVEKLSWILEQCPRLSELDLSSNLLRDEGVKSFADSLPRLRIASSVNLNDNKLTQMGALYLVNTVTTCEKVVSVEVWSHPMLNQVRRRKWDGYTCMYLCVKGSNVMCQCVLFRQCIFPISIDETWITAEAAVNLVSCCLNLNPKIHTISKLFSFSPYTHFYVFSTNLTGPQSISFSLSGHVISDRGAVLLSTTLQKLPHLKTINLSHCYGWTEAGALDIQGIMLSLPIIGDLFCSLNKKVTMATGSTGEGATVVLLASLEGLSGMEEIELEGMRMTDKGVGELIKHLPSWKGLRKISLSENHISDQAGERLLQALSSCTALEELNLSRNNLSLASAAKMELVLPTLTHLQVLDLSENRFGPVGSVSISKALSFMKHLTKIHLTSIGTSELTGLAGSLVNWICAEDVSFAWNGCGDDVAVKLSEVLPQCQKLRRLDLESNRISMKGAEALARSLQSCSSVEVIR</sequence>
<dbReference type="Pfam" id="PF18461">
    <property type="entry name" value="Atypical_Card"/>
    <property type="match status" value="1"/>
</dbReference>
<evidence type="ECO:0000313" key="8">
    <source>
        <dbReference type="Proteomes" id="UP000265140"/>
    </source>
</evidence>